<evidence type="ECO:0000256" key="1">
    <source>
        <dbReference type="SAM" id="MobiDB-lite"/>
    </source>
</evidence>
<gene>
    <name evidence="3" type="ORF">mMyoMyo1_018162</name>
</gene>
<dbReference type="Proteomes" id="UP000527355">
    <property type="component" value="Unassembled WGS sequence"/>
</dbReference>
<feature type="compositionally biased region" description="Basic and acidic residues" evidence="1">
    <location>
        <begin position="297"/>
        <end position="308"/>
    </location>
</feature>
<dbReference type="GO" id="GO:0005634">
    <property type="term" value="C:nucleus"/>
    <property type="evidence" value="ECO:0007669"/>
    <property type="project" value="InterPro"/>
</dbReference>
<dbReference type="PROSITE" id="PS51414">
    <property type="entry name" value="HSR"/>
    <property type="match status" value="1"/>
</dbReference>
<sequence length="382" mass="43362">MASEGTELSTRMSTEDQGRDNRFTYDIRFQHFKRNKVEISRAIHKEFPFLQILRDRELITNKMYEDCQESCRNLVPVQRVVYNVLEELEKTFDLSLLEALFSEDNKQEYPALNTIYKGFENENPESICFQENDGDESLENPNTQLSLEQGTGENSYQSLTWICSHPANYNGTSPPENGLSEHHRERGQINVNETVTTSNNNDALESQQANEQCAQETESAGAELPNHGIQINSCSVRLVDIKKEKPFFNTNAEKETQISNVIVISSDEDESPKASTSEQRRRPEPLDLRTSPTCRKRLWENGRNHEECSESSEDETPPAIRGYTMRSDPDEEDSPDIGNQSTLKMSNKKRRISSGDSSELSNGEEPQETSSSALRNGSGNED</sequence>
<dbReference type="InterPro" id="IPR004865">
    <property type="entry name" value="HSR_dom"/>
</dbReference>
<dbReference type="PANTHER" id="PTHR46386:SF1">
    <property type="entry name" value="NUCLEAR BODY PROTEIN SP140-LIKE PROTEIN"/>
    <property type="match status" value="1"/>
</dbReference>
<dbReference type="AlphaFoldDB" id="A0A7J7WJR0"/>
<dbReference type="Pfam" id="PF03172">
    <property type="entry name" value="HSR"/>
    <property type="match status" value="1"/>
</dbReference>
<organism evidence="3 4">
    <name type="scientific">Myotis myotis</name>
    <name type="common">Greater mouse-eared bat</name>
    <name type="synonym">Vespertilio myotis</name>
    <dbReference type="NCBI Taxonomy" id="51298"/>
    <lineage>
        <taxon>Eukaryota</taxon>
        <taxon>Metazoa</taxon>
        <taxon>Chordata</taxon>
        <taxon>Craniata</taxon>
        <taxon>Vertebrata</taxon>
        <taxon>Euteleostomi</taxon>
        <taxon>Mammalia</taxon>
        <taxon>Eutheria</taxon>
        <taxon>Laurasiatheria</taxon>
        <taxon>Chiroptera</taxon>
        <taxon>Yangochiroptera</taxon>
        <taxon>Vespertilionidae</taxon>
        <taxon>Myotis</taxon>
    </lineage>
</organism>
<feature type="compositionally biased region" description="Polar residues" evidence="1">
    <location>
        <begin position="368"/>
        <end position="382"/>
    </location>
</feature>
<evidence type="ECO:0000313" key="3">
    <source>
        <dbReference type="EMBL" id="KAF6337480.1"/>
    </source>
</evidence>
<evidence type="ECO:0000313" key="4">
    <source>
        <dbReference type="Proteomes" id="UP000527355"/>
    </source>
</evidence>
<proteinExistence type="predicted"/>
<feature type="domain" description="HSR" evidence="2">
    <location>
        <begin position="8"/>
        <end position="124"/>
    </location>
</feature>
<dbReference type="GO" id="GO:0000981">
    <property type="term" value="F:DNA-binding transcription factor activity, RNA polymerase II-specific"/>
    <property type="evidence" value="ECO:0007669"/>
    <property type="project" value="TreeGrafter"/>
</dbReference>
<feature type="region of interest" description="Disordered" evidence="1">
    <location>
        <begin position="262"/>
        <end position="382"/>
    </location>
</feature>
<feature type="compositionally biased region" description="Basic and acidic residues" evidence="1">
    <location>
        <begin position="278"/>
        <end position="287"/>
    </location>
</feature>
<protein>
    <submittedName>
        <fullName evidence="3">SP100 nuclear antigen</fullName>
    </submittedName>
</protein>
<name>A0A7J7WJR0_MYOMY</name>
<keyword evidence="4" id="KW-1185">Reference proteome</keyword>
<comment type="caution">
    <text evidence="3">The sequence shown here is derived from an EMBL/GenBank/DDBJ whole genome shotgun (WGS) entry which is preliminary data.</text>
</comment>
<dbReference type="PANTHER" id="PTHR46386">
    <property type="entry name" value="NUCLEAR BODY PROTEIN SP140"/>
    <property type="match status" value="1"/>
</dbReference>
<dbReference type="EMBL" id="JABWUV010000008">
    <property type="protein sequence ID" value="KAF6337480.1"/>
    <property type="molecule type" value="Genomic_DNA"/>
</dbReference>
<evidence type="ECO:0000259" key="2">
    <source>
        <dbReference type="PROSITE" id="PS51414"/>
    </source>
</evidence>
<dbReference type="InterPro" id="IPR043563">
    <property type="entry name" value="Sp110/Sp140/Sp140L-like"/>
</dbReference>
<accession>A0A7J7WJR0</accession>
<reference evidence="3 4" key="1">
    <citation type="journal article" date="2020" name="Nature">
        <title>Six reference-quality genomes reveal evolution of bat adaptations.</title>
        <authorList>
            <person name="Jebb D."/>
            <person name="Huang Z."/>
            <person name="Pippel M."/>
            <person name="Hughes G.M."/>
            <person name="Lavrichenko K."/>
            <person name="Devanna P."/>
            <person name="Winkler S."/>
            <person name="Jermiin L.S."/>
            <person name="Skirmuntt E.C."/>
            <person name="Katzourakis A."/>
            <person name="Burkitt-Gray L."/>
            <person name="Ray D.A."/>
            <person name="Sullivan K.A.M."/>
            <person name="Roscito J.G."/>
            <person name="Kirilenko B.M."/>
            <person name="Davalos L.M."/>
            <person name="Corthals A.P."/>
            <person name="Power M.L."/>
            <person name="Jones G."/>
            <person name="Ransome R.D."/>
            <person name="Dechmann D.K.N."/>
            <person name="Locatelli A.G."/>
            <person name="Puechmaille S.J."/>
            <person name="Fedrigo O."/>
            <person name="Jarvis E.D."/>
            <person name="Hiller M."/>
            <person name="Vernes S.C."/>
            <person name="Myers E.W."/>
            <person name="Teeling E.C."/>
        </authorList>
    </citation>
    <scope>NUCLEOTIDE SEQUENCE [LARGE SCALE GENOMIC DNA]</scope>
    <source>
        <strain evidence="3">MMyoMyo1</strain>
        <tissue evidence="3">Flight muscle</tissue>
    </source>
</reference>
<dbReference type="VEuPathDB" id="HostDB:GeneID_118661407"/>